<dbReference type="InterPro" id="IPR000515">
    <property type="entry name" value="MetI-like"/>
</dbReference>
<dbReference type="PROSITE" id="PS50928">
    <property type="entry name" value="ABC_TM1"/>
    <property type="match status" value="1"/>
</dbReference>
<dbReference type="Proteomes" id="UP000000214">
    <property type="component" value="Chromosome"/>
</dbReference>
<dbReference type="STRING" id="1171373.PACID_05410"/>
<keyword evidence="9" id="KW-0762">Sugar transport</keyword>
<feature type="transmembrane region" description="Helical" evidence="7">
    <location>
        <begin position="293"/>
        <end position="314"/>
    </location>
</feature>
<dbReference type="HOGENOM" id="CLU_016047_0_2_11"/>
<keyword evidence="2" id="KW-0813">Transport</keyword>
<feature type="transmembrane region" description="Helical" evidence="7">
    <location>
        <begin position="138"/>
        <end position="158"/>
    </location>
</feature>
<feature type="transmembrane region" description="Helical" evidence="7">
    <location>
        <begin position="45"/>
        <end position="68"/>
    </location>
</feature>
<dbReference type="CDD" id="cd06261">
    <property type="entry name" value="TM_PBP2"/>
    <property type="match status" value="1"/>
</dbReference>
<keyword evidence="4 7" id="KW-0812">Transmembrane</keyword>
<evidence type="ECO:0000256" key="6">
    <source>
        <dbReference type="ARBA" id="ARBA00023136"/>
    </source>
</evidence>
<dbReference type="Gene3D" id="1.10.3720.10">
    <property type="entry name" value="MetI-like"/>
    <property type="match status" value="1"/>
</dbReference>
<proteinExistence type="predicted"/>
<feature type="domain" description="ABC transmembrane type-1" evidence="8">
    <location>
        <begin position="101"/>
        <end position="314"/>
    </location>
</feature>
<dbReference type="KEGG" id="pbo:PACID_05410"/>
<sequence length="324" mass="35287">MATSTSTMICEGRMASMTVAAAPPDGGGSDAEQALRKDRRRWTGWLFIIPFLLVFAAFLVAPLVYSVYLSLFQDRLIGGTSFVGLDNYKAVFTDAKFWSALRRVAIFLLVQVPIMTVLALIAALGIDSGRLRGSGSYRILLFLPYAVPGVVATLIWGFMYGDKFGLTASVNDLLGTHLAPLASSWILLSIGNIVTWEFMGYNMLIFYSSLKVIPTELYEAAEVDGAGAMSIVRYIKLPALRGSIVISIIFSIIGSFQLFNEPNLLQPLAPNAITTNFTPNLYAYNLSFAGQQINYAATVAIVMGVITAVIAYVVQLRGSRKEVM</sequence>
<reference evidence="9 10" key="1">
    <citation type="journal article" date="2012" name="BMC Genomics">
        <title>The genome sequence of Propionibacterium acidipropionici provides insights into its biotechnological and industrial potential.</title>
        <authorList>
            <person name="Parizzi L.P."/>
            <person name="Grassi M.C."/>
            <person name="Llerena L.A."/>
            <person name="Carazzolle M.F."/>
            <person name="Queiroz V.L."/>
            <person name="Lunardi I."/>
            <person name="Zeidler A.F."/>
            <person name="Teixeira P.J."/>
            <person name="Mieczkowski P."/>
            <person name="Rincones J."/>
            <person name="Pereira G.A."/>
        </authorList>
    </citation>
    <scope>NUCLEOTIDE SEQUENCE [LARGE SCALE GENOMIC DNA]</scope>
    <source>
        <strain evidence="10">ATCC 4875 / DSM 20272 / JCM 6432 / NBRC 12425 / NCIMB 8070</strain>
    </source>
</reference>
<evidence type="ECO:0000256" key="7">
    <source>
        <dbReference type="SAM" id="Phobius"/>
    </source>
</evidence>
<feature type="transmembrane region" description="Helical" evidence="7">
    <location>
        <begin position="104"/>
        <end position="126"/>
    </location>
</feature>
<dbReference type="GO" id="GO:0055085">
    <property type="term" value="P:transmembrane transport"/>
    <property type="evidence" value="ECO:0007669"/>
    <property type="project" value="InterPro"/>
</dbReference>
<evidence type="ECO:0000256" key="2">
    <source>
        <dbReference type="ARBA" id="ARBA00022448"/>
    </source>
</evidence>
<dbReference type="eggNOG" id="COG1175">
    <property type="taxonomic scope" value="Bacteria"/>
</dbReference>
<evidence type="ECO:0000259" key="8">
    <source>
        <dbReference type="PROSITE" id="PS50928"/>
    </source>
</evidence>
<dbReference type="InterPro" id="IPR050809">
    <property type="entry name" value="UgpAE/MalFG_permease"/>
</dbReference>
<feature type="transmembrane region" description="Helical" evidence="7">
    <location>
        <begin position="239"/>
        <end position="259"/>
    </location>
</feature>
<evidence type="ECO:0000256" key="3">
    <source>
        <dbReference type="ARBA" id="ARBA00022475"/>
    </source>
</evidence>
<name>K7S1H3_ACIA4</name>
<evidence type="ECO:0000313" key="9">
    <source>
        <dbReference type="EMBL" id="AFV88382.1"/>
    </source>
</evidence>
<keyword evidence="3" id="KW-1003">Cell membrane</keyword>
<evidence type="ECO:0000256" key="1">
    <source>
        <dbReference type="ARBA" id="ARBA00004651"/>
    </source>
</evidence>
<keyword evidence="5 7" id="KW-1133">Transmembrane helix</keyword>
<comment type="subcellular location">
    <subcellularLocation>
        <location evidence="1">Cell membrane</location>
        <topology evidence="1">Multi-pass membrane protein</topology>
    </subcellularLocation>
</comment>
<feature type="transmembrane region" description="Helical" evidence="7">
    <location>
        <begin position="178"/>
        <end position="199"/>
    </location>
</feature>
<dbReference type="PANTHER" id="PTHR43227">
    <property type="entry name" value="BLL4140 PROTEIN"/>
    <property type="match status" value="1"/>
</dbReference>
<dbReference type="GO" id="GO:0005886">
    <property type="term" value="C:plasma membrane"/>
    <property type="evidence" value="ECO:0007669"/>
    <property type="project" value="UniProtKB-SubCell"/>
</dbReference>
<accession>K7S1H3</accession>
<dbReference type="EMBL" id="CP003493">
    <property type="protein sequence ID" value="AFV88382.1"/>
    <property type="molecule type" value="Genomic_DNA"/>
</dbReference>
<gene>
    <name evidence="9" type="ordered locus">PACID_05410</name>
</gene>
<evidence type="ECO:0000256" key="4">
    <source>
        <dbReference type="ARBA" id="ARBA00022692"/>
    </source>
</evidence>
<dbReference type="PATRIC" id="fig|1171373.8.peg.546"/>
<dbReference type="SUPFAM" id="SSF161098">
    <property type="entry name" value="MetI-like"/>
    <property type="match status" value="1"/>
</dbReference>
<dbReference type="InterPro" id="IPR035906">
    <property type="entry name" value="MetI-like_sf"/>
</dbReference>
<dbReference type="AlphaFoldDB" id="K7S1H3"/>
<keyword evidence="6 7" id="KW-0472">Membrane</keyword>
<organism evidence="9 10">
    <name type="scientific">Acidipropionibacterium acidipropionici (strain ATCC 4875 / DSM 20272 / JCM 6432 / NBRC 12425 / NCIMB 8070 / 4)</name>
    <name type="common">Propionibacterium acidipropionici</name>
    <dbReference type="NCBI Taxonomy" id="1171373"/>
    <lineage>
        <taxon>Bacteria</taxon>
        <taxon>Bacillati</taxon>
        <taxon>Actinomycetota</taxon>
        <taxon>Actinomycetes</taxon>
        <taxon>Propionibacteriales</taxon>
        <taxon>Propionibacteriaceae</taxon>
        <taxon>Acidipropionibacterium</taxon>
    </lineage>
</organism>
<evidence type="ECO:0000256" key="5">
    <source>
        <dbReference type="ARBA" id="ARBA00022989"/>
    </source>
</evidence>
<dbReference type="PANTHER" id="PTHR43227:SF8">
    <property type="entry name" value="DIACETYLCHITOBIOSE UPTAKE SYSTEM PERMEASE PROTEIN DASB"/>
    <property type="match status" value="1"/>
</dbReference>
<evidence type="ECO:0000313" key="10">
    <source>
        <dbReference type="Proteomes" id="UP000000214"/>
    </source>
</evidence>
<protein>
    <submittedName>
        <fullName evidence="9">Sugar transport system permease</fullName>
    </submittedName>
</protein>